<feature type="region of interest" description="Disordered" evidence="1">
    <location>
        <begin position="196"/>
        <end position="264"/>
    </location>
</feature>
<keyword evidence="3" id="KW-1185">Reference proteome</keyword>
<protein>
    <submittedName>
        <fullName evidence="2">Uncharacterized protein</fullName>
    </submittedName>
</protein>
<name>A0A6A5Z7Z1_9PLEO</name>
<evidence type="ECO:0000313" key="3">
    <source>
        <dbReference type="Proteomes" id="UP000799770"/>
    </source>
</evidence>
<dbReference type="OrthoDB" id="5407653at2759"/>
<accession>A0A6A5Z7Z1</accession>
<feature type="compositionally biased region" description="Basic and acidic residues" evidence="1">
    <location>
        <begin position="481"/>
        <end position="494"/>
    </location>
</feature>
<sequence>MFNFSGGLLAGQHDSKKERTPPSRPIPVTFPSITPPEPTLEKLPPPWSEGTSRIPTHFLNLKKPSDVNLETLGLLNVLFEPQGDFETLLASSPNGAESYLPKKSWLERPTQTDVEPPSTSESSIKLLSNGRRVPDRNEFYLRAKELYFKNEDAFSNLTRKSTAEKVPLRLAHFRRFWEGLDNMAYYWDNSLDEYLPPKPGPAQPNKSEEESTNPPRNTINGSTISNGAEAHSNPVTPDEEPRKKARTAGEVSETPALPTSTTGCATGIVEPTSSTSISSSQALPARLAPPKVPWAVNMRQTSEKPPDFSNGSYRGYRIGNGAEMPDQYRLDCVRSFLEPVAWAFGVTFVPHRRPPILCLEHVRFPVRMNSVAWRGPADRLKARQGFLEGPLLGIQCRPDTDFGSTGNLEADSVLDIVRELGGMLLLAQERDREGRTEKRAGDGKWWTTQHRWGGGPGGEVGEGLNPNSSIPEDPISPTSPLDDKSVRQRAGFKDRRPRASPAEIWKVIRSGNPIWDPKIVYEAIGKDKASDWDEVFMVSSLNHHISILKLRVHRSYIRYLTEGTLPDETPSDARWFSPVLTRTRWYDLFSIDDRTEAMRGMWGVIGYLMRSQQKGKADAVMAEG</sequence>
<feature type="region of interest" description="Disordered" evidence="1">
    <location>
        <begin position="431"/>
        <end position="497"/>
    </location>
</feature>
<feature type="compositionally biased region" description="Gly residues" evidence="1">
    <location>
        <begin position="452"/>
        <end position="461"/>
    </location>
</feature>
<reference evidence="2" key="1">
    <citation type="journal article" date="2020" name="Stud. Mycol.">
        <title>101 Dothideomycetes genomes: a test case for predicting lifestyles and emergence of pathogens.</title>
        <authorList>
            <person name="Haridas S."/>
            <person name="Albert R."/>
            <person name="Binder M."/>
            <person name="Bloem J."/>
            <person name="Labutti K."/>
            <person name="Salamov A."/>
            <person name="Andreopoulos B."/>
            <person name="Baker S."/>
            <person name="Barry K."/>
            <person name="Bills G."/>
            <person name="Bluhm B."/>
            <person name="Cannon C."/>
            <person name="Castanera R."/>
            <person name="Culley D."/>
            <person name="Daum C."/>
            <person name="Ezra D."/>
            <person name="Gonzalez J."/>
            <person name="Henrissat B."/>
            <person name="Kuo A."/>
            <person name="Liang C."/>
            <person name="Lipzen A."/>
            <person name="Lutzoni F."/>
            <person name="Magnuson J."/>
            <person name="Mondo S."/>
            <person name="Nolan M."/>
            <person name="Ohm R."/>
            <person name="Pangilinan J."/>
            <person name="Park H.-J."/>
            <person name="Ramirez L."/>
            <person name="Alfaro M."/>
            <person name="Sun H."/>
            <person name="Tritt A."/>
            <person name="Yoshinaga Y."/>
            <person name="Zwiers L.-H."/>
            <person name="Turgeon B."/>
            <person name="Goodwin S."/>
            <person name="Spatafora J."/>
            <person name="Crous P."/>
            <person name="Grigoriev I."/>
        </authorList>
    </citation>
    <scope>NUCLEOTIDE SEQUENCE</scope>
    <source>
        <strain evidence="2">CBS 627.86</strain>
    </source>
</reference>
<dbReference type="EMBL" id="ML977323">
    <property type="protein sequence ID" value="KAF2115296.1"/>
    <property type="molecule type" value="Genomic_DNA"/>
</dbReference>
<evidence type="ECO:0000313" key="2">
    <source>
        <dbReference type="EMBL" id="KAF2115296.1"/>
    </source>
</evidence>
<feature type="compositionally biased region" description="Pro residues" evidence="1">
    <location>
        <begin position="33"/>
        <end position="47"/>
    </location>
</feature>
<dbReference type="Proteomes" id="UP000799770">
    <property type="component" value="Unassembled WGS sequence"/>
</dbReference>
<gene>
    <name evidence="2" type="ORF">BDV96DRAFT_612646</name>
</gene>
<feature type="region of interest" description="Disordered" evidence="1">
    <location>
        <begin position="1"/>
        <end position="51"/>
    </location>
</feature>
<evidence type="ECO:0000256" key="1">
    <source>
        <dbReference type="SAM" id="MobiDB-lite"/>
    </source>
</evidence>
<feature type="compositionally biased region" description="Basic and acidic residues" evidence="1">
    <location>
        <begin position="431"/>
        <end position="442"/>
    </location>
</feature>
<feature type="compositionally biased region" description="Polar residues" evidence="1">
    <location>
        <begin position="212"/>
        <end position="226"/>
    </location>
</feature>
<organism evidence="2 3">
    <name type="scientific">Lophiotrema nucula</name>
    <dbReference type="NCBI Taxonomy" id="690887"/>
    <lineage>
        <taxon>Eukaryota</taxon>
        <taxon>Fungi</taxon>
        <taxon>Dikarya</taxon>
        <taxon>Ascomycota</taxon>
        <taxon>Pezizomycotina</taxon>
        <taxon>Dothideomycetes</taxon>
        <taxon>Pleosporomycetidae</taxon>
        <taxon>Pleosporales</taxon>
        <taxon>Lophiotremataceae</taxon>
        <taxon>Lophiotrema</taxon>
    </lineage>
</organism>
<proteinExistence type="predicted"/>
<dbReference type="AlphaFoldDB" id="A0A6A5Z7Z1"/>